<dbReference type="EMBL" id="LKEV01000002">
    <property type="protein sequence ID" value="KQB86695.1"/>
    <property type="molecule type" value="Genomic_DNA"/>
</dbReference>
<name>A0A0Q0U405_9CORY</name>
<comment type="caution">
    <text evidence="1">The sequence shown here is derived from an EMBL/GenBank/DDBJ whole genome shotgun (WGS) entry which is preliminary data.</text>
</comment>
<protein>
    <submittedName>
        <fullName evidence="1">Uncharacterized protein</fullName>
    </submittedName>
</protein>
<sequence>MKIMPYGSLLRAEKNSKTNERLLSVAPLNDNDWAIAVRGAQRYEECAKYFFGVDIDLGLWLGDKYIMYGTQDSFEVGGMYRGVRRWNIKPSGWRDVSLTDRDKEAGSFLTQASSFGIAWAYIMRSFVWELFFRTDAWRSSGRVSFFKDERSGQVDSILVGKGDESLNYDAIWWNKEIDPDWKMGEDYPFTGEGYVHFLKADRSYWYKDVFERQMDLSWSLGMDIEEWVDILFMKGMEL</sequence>
<dbReference type="RefSeq" id="WP_156334631.1">
    <property type="nucleotide sequence ID" value="NZ_JAUSQY010000001.1"/>
</dbReference>
<evidence type="ECO:0000313" key="2">
    <source>
        <dbReference type="Proteomes" id="UP000050488"/>
    </source>
</evidence>
<reference evidence="1 2" key="1">
    <citation type="submission" date="2015-10" db="EMBL/GenBank/DDBJ databases">
        <title>Corynebacteirum lowii and Corynebacterium oculi species nova, derived from human clinical disease and and emended description of Corynebacterium mastiditis.</title>
        <authorList>
            <person name="Bernard K."/>
            <person name="Pacheco A.L."/>
            <person name="Mcdougall C."/>
            <person name="Burtx T."/>
            <person name="Weibe D."/>
            <person name="Tyler S."/>
            <person name="Olson A.B."/>
            <person name="Cnockaert M."/>
            <person name="Eguchi H."/>
            <person name="Kuwahara T."/>
            <person name="Nakayama-Imaohji H."/>
            <person name="Boudewijins M."/>
            <person name="Van Hoecke F."/>
            <person name="Bernier A.-M."/>
            <person name="Vandamme P."/>
        </authorList>
    </citation>
    <scope>NUCLEOTIDE SEQUENCE [LARGE SCALE GENOMIC DNA]</scope>
    <source>
        <strain evidence="1 2">NML 130206</strain>
    </source>
</reference>
<evidence type="ECO:0000313" key="1">
    <source>
        <dbReference type="EMBL" id="KQB86695.1"/>
    </source>
</evidence>
<organism evidence="1 2">
    <name type="scientific">Corynebacterium lowii</name>
    <dbReference type="NCBI Taxonomy" id="1544413"/>
    <lineage>
        <taxon>Bacteria</taxon>
        <taxon>Bacillati</taxon>
        <taxon>Actinomycetota</taxon>
        <taxon>Actinomycetes</taxon>
        <taxon>Mycobacteriales</taxon>
        <taxon>Corynebacteriaceae</taxon>
        <taxon>Corynebacterium</taxon>
    </lineage>
</organism>
<dbReference type="AlphaFoldDB" id="A0A0Q0U405"/>
<dbReference type="OrthoDB" id="4408394at2"/>
<accession>A0A0Q0U405</accession>
<proteinExistence type="predicted"/>
<gene>
    <name evidence="1" type="ORF">Clow_00903</name>
</gene>
<dbReference type="Proteomes" id="UP000050488">
    <property type="component" value="Unassembled WGS sequence"/>
</dbReference>
<dbReference type="PATRIC" id="fig|1544413.3.peg.909"/>
<dbReference type="STRING" id="1544413.Clow_00903"/>
<keyword evidence="2" id="KW-1185">Reference proteome</keyword>